<dbReference type="EMBL" id="JBHSFG010000020">
    <property type="protein sequence ID" value="MFC4465330.1"/>
    <property type="molecule type" value="Genomic_DNA"/>
</dbReference>
<dbReference type="RefSeq" id="WP_386341228.1">
    <property type="nucleotide sequence ID" value="NZ_JBHSFG010000020.1"/>
</dbReference>
<proteinExistence type="predicted"/>
<name>A0ABV8YLU9_9ACTN</name>
<evidence type="ECO:0000313" key="1">
    <source>
        <dbReference type="EMBL" id="MFC4465330.1"/>
    </source>
</evidence>
<protein>
    <submittedName>
        <fullName evidence="1">Uncharacterized protein</fullName>
    </submittedName>
</protein>
<comment type="caution">
    <text evidence="1">The sequence shown here is derived from an EMBL/GenBank/DDBJ whole genome shotgun (WGS) entry which is preliminary data.</text>
</comment>
<organism evidence="1 2">
    <name type="scientific">Streptomyces xiangluensis</name>
    <dbReference type="NCBI Taxonomy" id="2665720"/>
    <lineage>
        <taxon>Bacteria</taxon>
        <taxon>Bacillati</taxon>
        <taxon>Actinomycetota</taxon>
        <taxon>Actinomycetes</taxon>
        <taxon>Kitasatosporales</taxon>
        <taxon>Streptomycetaceae</taxon>
        <taxon>Streptomyces</taxon>
    </lineage>
</organism>
<sequence length="104" mass="11842">MDIQSSQTYRWMLDQGRIVGWDLDETESMQGVGAPRRKILLMWAMIALTAGLTPAQTAQLALGFGVTEEELRAVYEPERREHEMAELLGPPDLQKIDQRLDELD</sequence>
<keyword evidence="2" id="KW-1185">Reference proteome</keyword>
<reference evidence="2" key="1">
    <citation type="journal article" date="2019" name="Int. J. Syst. Evol. Microbiol.">
        <title>The Global Catalogue of Microorganisms (GCM) 10K type strain sequencing project: providing services to taxonomists for standard genome sequencing and annotation.</title>
        <authorList>
            <consortium name="The Broad Institute Genomics Platform"/>
            <consortium name="The Broad Institute Genome Sequencing Center for Infectious Disease"/>
            <person name="Wu L."/>
            <person name="Ma J."/>
        </authorList>
    </citation>
    <scope>NUCLEOTIDE SEQUENCE [LARGE SCALE GENOMIC DNA]</scope>
    <source>
        <strain evidence="2">DT43</strain>
    </source>
</reference>
<dbReference type="Proteomes" id="UP001596012">
    <property type="component" value="Unassembled WGS sequence"/>
</dbReference>
<gene>
    <name evidence="1" type="ORF">ACFPH6_12420</name>
</gene>
<accession>A0ABV8YLU9</accession>
<evidence type="ECO:0000313" key="2">
    <source>
        <dbReference type="Proteomes" id="UP001596012"/>
    </source>
</evidence>